<dbReference type="InterPro" id="IPR055314">
    <property type="entry name" value="At2g29880-like"/>
</dbReference>
<accession>A0A8K0HRD3</accession>
<evidence type="ECO:0000313" key="5">
    <source>
        <dbReference type="Proteomes" id="UP000796880"/>
    </source>
</evidence>
<evidence type="ECO:0000259" key="3">
    <source>
        <dbReference type="Pfam" id="PF24769"/>
    </source>
</evidence>
<proteinExistence type="predicted"/>
<comment type="caution">
    <text evidence="4">The sequence shown here is derived from an EMBL/GenBank/DDBJ whole genome shotgun (WGS) entry which is preliminary data.</text>
</comment>
<gene>
    <name evidence="4" type="ORF">FNV43_RR02385</name>
</gene>
<dbReference type="PANTHER" id="PTHR47864">
    <property type="entry name" value="TRANSMEMBRANE PROTEIN"/>
    <property type="match status" value="1"/>
</dbReference>
<feature type="region of interest" description="Disordered" evidence="1">
    <location>
        <begin position="126"/>
        <end position="151"/>
    </location>
</feature>
<dbReference type="Pfam" id="PF24769">
    <property type="entry name" value="At2g29880_C"/>
    <property type="match status" value="1"/>
</dbReference>
<organism evidence="4 5">
    <name type="scientific">Rhamnella rubrinervis</name>
    <dbReference type="NCBI Taxonomy" id="2594499"/>
    <lineage>
        <taxon>Eukaryota</taxon>
        <taxon>Viridiplantae</taxon>
        <taxon>Streptophyta</taxon>
        <taxon>Embryophyta</taxon>
        <taxon>Tracheophyta</taxon>
        <taxon>Spermatophyta</taxon>
        <taxon>Magnoliopsida</taxon>
        <taxon>eudicotyledons</taxon>
        <taxon>Gunneridae</taxon>
        <taxon>Pentapetalae</taxon>
        <taxon>rosids</taxon>
        <taxon>fabids</taxon>
        <taxon>Rosales</taxon>
        <taxon>Rhamnaceae</taxon>
        <taxon>rhamnoid group</taxon>
        <taxon>Rhamneae</taxon>
        <taxon>Rhamnella</taxon>
    </lineage>
</organism>
<dbReference type="InterPro" id="IPR056253">
    <property type="entry name" value="At2g29880-like_C"/>
</dbReference>
<dbReference type="EMBL" id="VOIH02000001">
    <property type="protein sequence ID" value="KAF3457727.1"/>
    <property type="molecule type" value="Genomic_DNA"/>
</dbReference>
<feature type="domain" description="Myb/SANT-like" evidence="2">
    <location>
        <begin position="1"/>
        <end position="61"/>
    </location>
</feature>
<evidence type="ECO:0000259" key="2">
    <source>
        <dbReference type="Pfam" id="PF12776"/>
    </source>
</evidence>
<keyword evidence="5" id="KW-1185">Reference proteome</keyword>
<evidence type="ECO:0000313" key="4">
    <source>
        <dbReference type="EMBL" id="KAF3457727.1"/>
    </source>
</evidence>
<sequence length="245" mass="28254">MLPVLNAKLGTQTTYKEYVSRVKWFKGRYTNYSQLMRFNFGFGWDPIVKKFTASDEVWEDYFKKLSTDTFTDYEYLEIAIGNRTATGSHAIGLGEEIDARTIEIKDNKVSGLDDLTCDPHTETFIQGDTHDTLPHSSSTSDFTSHPKNSEVLPTTRKRNRMDIEGKSSLFEPNSCQFDVLNNIAQNIGKLKQTIDSIESREVRCWDVIKEIPNLDQRARFKALKLLNTRAKRMDFLKMTPEERSD</sequence>
<evidence type="ECO:0008006" key="6">
    <source>
        <dbReference type="Google" id="ProtNLM"/>
    </source>
</evidence>
<reference evidence="4" key="1">
    <citation type="submission" date="2020-03" db="EMBL/GenBank/DDBJ databases">
        <title>A high-quality chromosome-level genome assembly of a woody plant with both climbing and erect habits, Rhamnella rubrinervis.</title>
        <authorList>
            <person name="Lu Z."/>
            <person name="Yang Y."/>
            <person name="Zhu X."/>
            <person name="Sun Y."/>
        </authorList>
    </citation>
    <scope>NUCLEOTIDE SEQUENCE</scope>
    <source>
        <strain evidence="4">BYM</strain>
        <tissue evidence="4">Leaf</tissue>
    </source>
</reference>
<feature type="domain" description="At2g29880-like C-terminal" evidence="3">
    <location>
        <begin position="204"/>
        <end position="244"/>
    </location>
</feature>
<dbReference type="Pfam" id="PF12776">
    <property type="entry name" value="Myb_DNA-bind_3"/>
    <property type="match status" value="1"/>
</dbReference>
<dbReference type="InterPro" id="IPR024752">
    <property type="entry name" value="Myb/SANT-like_dom"/>
</dbReference>
<dbReference type="PANTHER" id="PTHR47864:SF2">
    <property type="entry name" value="MYB_SANT-LIKE DNA-BINDING DOMAIN PROTEIN"/>
    <property type="match status" value="1"/>
</dbReference>
<dbReference type="AlphaFoldDB" id="A0A8K0HRD3"/>
<dbReference type="Proteomes" id="UP000796880">
    <property type="component" value="Unassembled WGS sequence"/>
</dbReference>
<name>A0A8K0HRD3_9ROSA</name>
<evidence type="ECO:0000256" key="1">
    <source>
        <dbReference type="SAM" id="MobiDB-lite"/>
    </source>
</evidence>
<protein>
    <recommendedName>
        <fullName evidence="6">Myb/SANT-like domain-containing protein</fullName>
    </recommendedName>
</protein>
<dbReference type="OrthoDB" id="1165097at2759"/>
<feature type="compositionally biased region" description="Polar residues" evidence="1">
    <location>
        <begin position="134"/>
        <end position="146"/>
    </location>
</feature>